<dbReference type="Proteomes" id="UP000285794">
    <property type="component" value="Unassembled WGS sequence"/>
</dbReference>
<comment type="caution">
    <text evidence="1">The sequence shown here is derived from an EMBL/GenBank/DDBJ whole genome shotgun (WGS) entry which is preliminary data.</text>
</comment>
<proteinExistence type="predicted"/>
<sequence>MKNFSIRFILLILLVVIVPTIQKMVLGTQQKAQLSTPISDLEESKFENDYEEPDSQFICSFLKFFKHFKLPNQFSYKVSALSHSLADSILLPPPQF</sequence>
<dbReference type="EMBL" id="QQWG01000006">
    <property type="protein sequence ID" value="RRG22212.1"/>
    <property type="molecule type" value="Genomic_DNA"/>
</dbReference>
<dbReference type="AlphaFoldDB" id="A0A425Y2L9"/>
<accession>A0A425Y2L9</accession>
<gene>
    <name evidence="1" type="ORF">DWB61_08380</name>
</gene>
<keyword evidence="2" id="KW-1185">Reference proteome</keyword>
<organism evidence="1 2">
    <name type="scientific">Ancylomarina euxinus</name>
    <dbReference type="NCBI Taxonomy" id="2283627"/>
    <lineage>
        <taxon>Bacteria</taxon>
        <taxon>Pseudomonadati</taxon>
        <taxon>Bacteroidota</taxon>
        <taxon>Bacteroidia</taxon>
        <taxon>Marinilabiliales</taxon>
        <taxon>Marinifilaceae</taxon>
        <taxon>Ancylomarina</taxon>
    </lineage>
</organism>
<evidence type="ECO:0000313" key="1">
    <source>
        <dbReference type="EMBL" id="RRG22212.1"/>
    </source>
</evidence>
<reference evidence="1 2" key="1">
    <citation type="submission" date="2018-07" db="EMBL/GenBank/DDBJ databases">
        <title>Draft genome sequence of Ancylomarina sp. M1P.</title>
        <authorList>
            <person name="Yadav S."/>
            <person name="Villanueva L."/>
            <person name="Damste J.S.S."/>
        </authorList>
    </citation>
    <scope>NUCLEOTIDE SEQUENCE [LARGE SCALE GENOMIC DNA]</scope>
    <source>
        <strain evidence="1 2">M1P</strain>
    </source>
</reference>
<name>A0A425Y2L9_9BACT</name>
<protein>
    <submittedName>
        <fullName evidence="1">Uncharacterized protein</fullName>
    </submittedName>
</protein>
<evidence type="ECO:0000313" key="2">
    <source>
        <dbReference type="Proteomes" id="UP000285794"/>
    </source>
</evidence>